<evidence type="ECO:0000313" key="1">
    <source>
        <dbReference type="EMBL" id="KAL0163788.1"/>
    </source>
</evidence>
<feature type="non-terminal residue" evidence="1">
    <location>
        <position position="54"/>
    </location>
</feature>
<evidence type="ECO:0000313" key="2">
    <source>
        <dbReference type="Proteomes" id="UP001529510"/>
    </source>
</evidence>
<dbReference type="AlphaFoldDB" id="A0ABD0NTN8"/>
<comment type="caution">
    <text evidence="1">The sequence shown here is derived from an EMBL/GenBank/DDBJ whole genome shotgun (WGS) entry which is preliminary data.</text>
</comment>
<dbReference type="EMBL" id="JAMKFB020000020">
    <property type="protein sequence ID" value="KAL0163788.1"/>
    <property type="molecule type" value="Genomic_DNA"/>
</dbReference>
<protein>
    <submittedName>
        <fullName evidence="1">Uncharacterized protein</fullName>
    </submittedName>
</protein>
<name>A0ABD0NTN8_CIRMR</name>
<proteinExistence type="predicted"/>
<sequence length="54" mass="6339">MEEYIKEALQHISTTFSYTHPTSRNIIAMSPEYSNAYDPGYVITPERVQMDQRK</sequence>
<dbReference type="Proteomes" id="UP001529510">
    <property type="component" value="Unassembled WGS sequence"/>
</dbReference>
<accession>A0ABD0NTN8</accession>
<reference evidence="1 2" key="1">
    <citation type="submission" date="2024-05" db="EMBL/GenBank/DDBJ databases">
        <title>Genome sequencing and assembly of Indian major carp, Cirrhinus mrigala (Hamilton, 1822).</title>
        <authorList>
            <person name="Mohindra V."/>
            <person name="Chowdhury L.M."/>
            <person name="Lal K."/>
            <person name="Jena J.K."/>
        </authorList>
    </citation>
    <scope>NUCLEOTIDE SEQUENCE [LARGE SCALE GENOMIC DNA]</scope>
    <source>
        <strain evidence="1">CM1030</strain>
        <tissue evidence="1">Blood</tissue>
    </source>
</reference>
<keyword evidence="2" id="KW-1185">Reference proteome</keyword>
<organism evidence="1 2">
    <name type="scientific">Cirrhinus mrigala</name>
    <name type="common">Mrigala</name>
    <dbReference type="NCBI Taxonomy" id="683832"/>
    <lineage>
        <taxon>Eukaryota</taxon>
        <taxon>Metazoa</taxon>
        <taxon>Chordata</taxon>
        <taxon>Craniata</taxon>
        <taxon>Vertebrata</taxon>
        <taxon>Euteleostomi</taxon>
        <taxon>Actinopterygii</taxon>
        <taxon>Neopterygii</taxon>
        <taxon>Teleostei</taxon>
        <taxon>Ostariophysi</taxon>
        <taxon>Cypriniformes</taxon>
        <taxon>Cyprinidae</taxon>
        <taxon>Labeoninae</taxon>
        <taxon>Labeonini</taxon>
        <taxon>Cirrhinus</taxon>
    </lineage>
</organism>
<gene>
    <name evidence="1" type="ORF">M9458_039541</name>
</gene>